<dbReference type="InterPro" id="IPR053152">
    <property type="entry name" value="Hydrolase_YcaC-like"/>
</dbReference>
<comment type="caution">
    <text evidence="2">The sequence shown here is derived from an EMBL/GenBank/DDBJ whole genome shotgun (WGS) entry which is preliminary data.</text>
</comment>
<keyword evidence="3" id="KW-1185">Reference proteome</keyword>
<evidence type="ECO:0000313" key="2">
    <source>
        <dbReference type="EMBL" id="GAA4925170.1"/>
    </source>
</evidence>
<evidence type="ECO:0000313" key="3">
    <source>
        <dbReference type="Proteomes" id="UP001501436"/>
    </source>
</evidence>
<organism evidence="2 3">
    <name type="scientific">Mucilaginibacter defluvii</name>
    <dbReference type="NCBI Taxonomy" id="1196019"/>
    <lineage>
        <taxon>Bacteria</taxon>
        <taxon>Pseudomonadati</taxon>
        <taxon>Bacteroidota</taxon>
        <taxon>Sphingobacteriia</taxon>
        <taxon>Sphingobacteriales</taxon>
        <taxon>Sphingobacteriaceae</taxon>
        <taxon>Mucilaginibacter</taxon>
    </lineage>
</organism>
<evidence type="ECO:0000259" key="1">
    <source>
        <dbReference type="Pfam" id="PF00857"/>
    </source>
</evidence>
<gene>
    <name evidence="2" type="ORF">GCM10023313_32040</name>
</gene>
<accession>A0ABP9G1I8</accession>
<dbReference type="SUPFAM" id="SSF52499">
    <property type="entry name" value="Isochorismatase-like hydrolases"/>
    <property type="match status" value="1"/>
</dbReference>
<protein>
    <submittedName>
        <fullName evidence="2">Hydrolase</fullName>
    </submittedName>
</protein>
<proteinExistence type="predicted"/>
<sequence length="238" mass="26123">MCEQLVYKSAVSGQLQVFNRRTNIMNKLQTQSYNFTNLADPTDAAFLFIDHQSGFLQTITHVSLAELRNNVRTLAKLANTVKAPVILTGIDPSGASGPIIPEIMIEAPDAILVERAFEINAWNNQDFINAVKATGRRTLVISGIWTSVCATFPALSALDDGYTVYAVADACGDISLQAHETAVKRWQQAGIIPVSVNSIAAEMQQTWNRDDANTFRNMYAAIAPHYRALIESLEGFNT</sequence>
<reference evidence="3" key="1">
    <citation type="journal article" date="2019" name="Int. J. Syst. Evol. Microbiol.">
        <title>The Global Catalogue of Microorganisms (GCM) 10K type strain sequencing project: providing services to taxonomists for standard genome sequencing and annotation.</title>
        <authorList>
            <consortium name="The Broad Institute Genomics Platform"/>
            <consortium name="The Broad Institute Genome Sequencing Center for Infectious Disease"/>
            <person name="Wu L."/>
            <person name="Ma J."/>
        </authorList>
    </citation>
    <scope>NUCLEOTIDE SEQUENCE [LARGE SCALE GENOMIC DNA]</scope>
    <source>
        <strain evidence="3">JCM 18283</strain>
    </source>
</reference>
<dbReference type="InterPro" id="IPR036380">
    <property type="entry name" value="Isochorismatase-like_sf"/>
</dbReference>
<dbReference type="Gene3D" id="3.40.50.850">
    <property type="entry name" value="Isochorismatase-like"/>
    <property type="match status" value="1"/>
</dbReference>
<feature type="domain" description="Isochorismatase-like" evidence="1">
    <location>
        <begin position="45"/>
        <end position="196"/>
    </location>
</feature>
<keyword evidence="2" id="KW-0378">Hydrolase</keyword>
<dbReference type="Proteomes" id="UP001501436">
    <property type="component" value="Unassembled WGS sequence"/>
</dbReference>
<dbReference type="Pfam" id="PF00857">
    <property type="entry name" value="Isochorismatase"/>
    <property type="match status" value="1"/>
</dbReference>
<dbReference type="EMBL" id="BAABJI010000002">
    <property type="protein sequence ID" value="GAA4925170.1"/>
    <property type="molecule type" value="Genomic_DNA"/>
</dbReference>
<dbReference type="InterPro" id="IPR000868">
    <property type="entry name" value="Isochorismatase-like_dom"/>
</dbReference>
<name>A0ABP9G1I8_9SPHI</name>
<dbReference type="PANTHER" id="PTHR43559">
    <property type="entry name" value="HYDROLASE YCAC-RELATED"/>
    <property type="match status" value="1"/>
</dbReference>
<dbReference type="GO" id="GO:0016787">
    <property type="term" value="F:hydrolase activity"/>
    <property type="evidence" value="ECO:0007669"/>
    <property type="project" value="UniProtKB-KW"/>
</dbReference>
<dbReference type="PANTHER" id="PTHR43559:SF2">
    <property type="entry name" value="HOMOLOG OF SLSA IN STM"/>
    <property type="match status" value="1"/>
</dbReference>